<dbReference type="Pfam" id="PF02423">
    <property type="entry name" value="OCD_Mu_crystall"/>
    <property type="match status" value="1"/>
</dbReference>
<dbReference type="Gene3D" id="3.40.50.720">
    <property type="entry name" value="NAD(P)-binding Rossmann-like Domain"/>
    <property type="match status" value="1"/>
</dbReference>
<evidence type="ECO:0000313" key="1">
    <source>
        <dbReference type="EMBL" id="MBB3988333.1"/>
    </source>
</evidence>
<organism evidence="1 2">
    <name type="scientific">Sagittula marina</name>
    <dbReference type="NCBI Taxonomy" id="943940"/>
    <lineage>
        <taxon>Bacteria</taxon>
        <taxon>Pseudomonadati</taxon>
        <taxon>Pseudomonadota</taxon>
        <taxon>Alphaproteobacteria</taxon>
        <taxon>Rhodobacterales</taxon>
        <taxon>Roseobacteraceae</taxon>
        <taxon>Sagittula</taxon>
    </lineage>
</organism>
<gene>
    <name evidence="1" type="ORF">GGQ68_004690</name>
</gene>
<dbReference type="PANTHER" id="PTHR13812">
    <property type="entry name" value="KETIMINE REDUCTASE MU-CRYSTALLIN"/>
    <property type="match status" value="1"/>
</dbReference>
<dbReference type="AlphaFoldDB" id="A0A7W6DY63"/>
<reference evidence="1 2" key="1">
    <citation type="submission" date="2020-08" db="EMBL/GenBank/DDBJ databases">
        <title>Genomic Encyclopedia of Type Strains, Phase IV (KMG-IV): sequencing the most valuable type-strain genomes for metagenomic binning, comparative biology and taxonomic classification.</title>
        <authorList>
            <person name="Goeker M."/>
        </authorList>
    </citation>
    <scope>NUCLEOTIDE SEQUENCE [LARGE SCALE GENOMIC DNA]</scope>
    <source>
        <strain evidence="1 2">DSM 102235</strain>
    </source>
</reference>
<dbReference type="SUPFAM" id="SSF51735">
    <property type="entry name" value="NAD(P)-binding Rossmann-fold domains"/>
    <property type="match status" value="1"/>
</dbReference>
<dbReference type="GO" id="GO:0005737">
    <property type="term" value="C:cytoplasm"/>
    <property type="evidence" value="ECO:0007669"/>
    <property type="project" value="TreeGrafter"/>
</dbReference>
<proteinExistence type="predicted"/>
<comment type="caution">
    <text evidence="1">The sequence shown here is derived from an EMBL/GenBank/DDBJ whole genome shotgun (WGS) entry which is preliminary data.</text>
</comment>
<name>A0A7W6DY63_9RHOB</name>
<dbReference type="InterPro" id="IPR036291">
    <property type="entry name" value="NAD(P)-bd_dom_sf"/>
</dbReference>
<evidence type="ECO:0000313" key="2">
    <source>
        <dbReference type="Proteomes" id="UP000541426"/>
    </source>
</evidence>
<dbReference type="EMBL" id="JACIEJ010000019">
    <property type="protein sequence ID" value="MBB3988333.1"/>
    <property type="molecule type" value="Genomic_DNA"/>
</dbReference>
<dbReference type="Proteomes" id="UP000541426">
    <property type="component" value="Unassembled WGS sequence"/>
</dbReference>
<keyword evidence="2" id="KW-1185">Reference proteome</keyword>
<dbReference type="PANTHER" id="PTHR13812:SF19">
    <property type="entry name" value="KETIMINE REDUCTASE MU-CRYSTALLIN"/>
    <property type="match status" value="1"/>
</dbReference>
<dbReference type="InterPro" id="IPR003462">
    <property type="entry name" value="ODC_Mu_crystall"/>
</dbReference>
<protein>
    <submittedName>
        <fullName evidence="1">Ornithine cyclodeaminase/alanine dehydrogenase-like protein (Mu-crystallin family)</fullName>
    </submittedName>
</protein>
<sequence length="147" mass="15388">MQATLAKEGVTIETVSDLDAALAVADVISCVTMSNAPLVKGALLKPGAHLDLVGAYRPDFREGDDICMTRGTVFVDTRNGMQSAGDLCQPVAADVIGWDAVQADDYDLAQGRHSGRNNDTQITVCKNVGGGHLDLFAAQALMARLAA</sequence>
<accession>A0A7W6DY63</accession>